<gene>
    <name evidence="6" type="ORF">GNF83_18645</name>
</gene>
<feature type="non-terminal residue" evidence="6">
    <location>
        <position position="1"/>
    </location>
</feature>
<dbReference type="GO" id="GO:0016874">
    <property type="term" value="F:ligase activity"/>
    <property type="evidence" value="ECO:0007669"/>
    <property type="project" value="UniProtKB-KW"/>
</dbReference>
<dbReference type="EMBL" id="WNUR01000879">
    <property type="protein sequence ID" value="MDZ7543153.1"/>
    <property type="molecule type" value="Genomic_DNA"/>
</dbReference>
<accession>A0AAW9KFH3</accession>
<evidence type="ECO:0000256" key="1">
    <source>
        <dbReference type="ARBA" id="ARBA00022598"/>
    </source>
</evidence>
<feature type="domain" description="ATP-grasp" evidence="5">
    <location>
        <begin position="10"/>
        <end position="165"/>
    </location>
</feature>
<dbReference type="PANTHER" id="PTHR43585">
    <property type="entry name" value="FUMIPYRROLE BIOSYNTHESIS PROTEIN C"/>
    <property type="match status" value="1"/>
</dbReference>
<evidence type="ECO:0000313" key="7">
    <source>
        <dbReference type="Proteomes" id="UP001288944"/>
    </source>
</evidence>
<keyword evidence="1" id="KW-0436">Ligase</keyword>
<dbReference type="PROSITE" id="PS50975">
    <property type="entry name" value="ATP_GRASP"/>
    <property type="match status" value="1"/>
</dbReference>
<evidence type="ECO:0000256" key="3">
    <source>
        <dbReference type="ARBA" id="ARBA00022840"/>
    </source>
</evidence>
<feature type="non-terminal residue" evidence="6">
    <location>
        <position position="165"/>
    </location>
</feature>
<evidence type="ECO:0000256" key="2">
    <source>
        <dbReference type="ARBA" id="ARBA00022741"/>
    </source>
</evidence>
<reference evidence="6" key="1">
    <citation type="submission" date="2019-11" db="EMBL/GenBank/DDBJ databases">
        <title>Characterization of Clostridium perfringens isolates from swine manure treated agricultural soils.</title>
        <authorList>
            <person name="Wushke S.T."/>
        </authorList>
    </citation>
    <scope>NUCLEOTIDE SEQUENCE</scope>
    <source>
        <strain evidence="6">X62</strain>
    </source>
</reference>
<proteinExistence type="predicted"/>
<protein>
    <submittedName>
        <fullName evidence="6">ATP-grasp domain-containing protein</fullName>
    </submittedName>
</protein>
<dbReference type="PANTHER" id="PTHR43585:SF2">
    <property type="entry name" value="ATP-GRASP ENZYME FSQD"/>
    <property type="match status" value="1"/>
</dbReference>
<dbReference type="InterPro" id="IPR011761">
    <property type="entry name" value="ATP-grasp"/>
</dbReference>
<dbReference type="SUPFAM" id="SSF56059">
    <property type="entry name" value="Glutathione synthetase ATP-binding domain-like"/>
    <property type="match status" value="1"/>
</dbReference>
<sequence>NSDIEYMITPLIVKPTDRSGSRGVNKINNINELKEAINKAKNESFCKEVIVEEFIDGKEYSMEFFSDNGKHSFLAITEKFTTGAPNFIERAHLQPGRIKEETLLKAIEVAINGLNALEICDGASHVEIKVDRDAIFIIEIGARMGGDFIGSELVRLSTGIDFTEA</sequence>
<name>A0AAW9KFH3_CLOPF</name>
<dbReference type="GO" id="GO:0046872">
    <property type="term" value="F:metal ion binding"/>
    <property type="evidence" value="ECO:0007669"/>
    <property type="project" value="InterPro"/>
</dbReference>
<dbReference type="Proteomes" id="UP001288944">
    <property type="component" value="Unassembled WGS sequence"/>
</dbReference>
<dbReference type="InterPro" id="IPR052032">
    <property type="entry name" value="ATP-dep_AA_Ligase"/>
</dbReference>
<dbReference type="AlphaFoldDB" id="A0AAW9KFH3"/>
<dbReference type="Gene3D" id="3.30.470.20">
    <property type="entry name" value="ATP-grasp fold, B domain"/>
    <property type="match status" value="1"/>
</dbReference>
<evidence type="ECO:0000256" key="4">
    <source>
        <dbReference type="PROSITE-ProRule" id="PRU00409"/>
    </source>
</evidence>
<evidence type="ECO:0000259" key="5">
    <source>
        <dbReference type="PROSITE" id="PS50975"/>
    </source>
</evidence>
<evidence type="ECO:0000313" key="6">
    <source>
        <dbReference type="EMBL" id="MDZ7543153.1"/>
    </source>
</evidence>
<keyword evidence="3 4" id="KW-0067">ATP-binding</keyword>
<organism evidence="6 7">
    <name type="scientific">Clostridium perfringens</name>
    <dbReference type="NCBI Taxonomy" id="1502"/>
    <lineage>
        <taxon>Bacteria</taxon>
        <taxon>Bacillati</taxon>
        <taxon>Bacillota</taxon>
        <taxon>Clostridia</taxon>
        <taxon>Eubacteriales</taxon>
        <taxon>Clostridiaceae</taxon>
        <taxon>Clostridium</taxon>
    </lineage>
</organism>
<comment type="caution">
    <text evidence="6">The sequence shown here is derived from an EMBL/GenBank/DDBJ whole genome shotgun (WGS) entry which is preliminary data.</text>
</comment>
<dbReference type="GO" id="GO:0005524">
    <property type="term" value="F:ATP binding"/>
    <property type="evidence" value="ECO:0007669"/>
    <property type="project" value="UniProtKB-UniRule"/>
</dbReference>
<keyword evidence="2 4" id="KW-0547">Nucleotide-binding</keyword>
<dbReference type="Pfam" id="PF13535">
    <property type="entry name" value="ATP-grasp_4"/>
    <property type="match status" value="1"/>
</dbReference>